<dbReference type="OrthoDB" id="4939361at2759"/>
<dbReference type="AlphaFoldDB" id="E9EHU8"/>
<protein>
    <submittedName>
        <fullName evidence="2">Uncharacterized protein</fullName>
    </submittedName>
</protein>
<feature type="region of interest" description="Disordered" evidence="1">
    <location>
        <begin position="80"/>
        <end position="99"/>
    </location>
</feature>
<dbReference type="eggNOG" id="ENOG502TE8R">
    <property type="taxonomic scope" value="Eukaryota"/>
</dbReference>
<reference evidence="2 3" key="1">
    <citation type="journal article" date="2011" name="PLoS Genet.">
        <title>Genome sequencing and comparative transcriptomics of the model entomopathogenic fungi Metarhizium anisopliae and M. acridum.</title>
        <authorList>
            <person name="Gao Q."/>
            <person name="Jin K."/>
            <person name="Ying S.H."/>
            <person name="Zhang Y."/>
            <person name="Xiao G."/>
            <person name="Shang Y."/>
            <person name="Duan Z."/>
            <person name="Hu X."/>
            <person name="Xie X.Q."/>
            <person name="Zhou G."/>
            <person name="Peng G."/>
            <person name="Luo Z."/>
            <person name="Huang W."/>
            <person name="Wang B."/>
            <person name="Fang W."/>
            <person name="Wang S."/>
            <person name="Zhong Y."/>
            <person name="Ma L.J."/>
            <person name="St Leger R.J."/>
            <person name="Zhao G.P."/>
            <person name="Pei Y."/>
            <person name="Feng M.G."/>
            <person name="Xia Y."/>
            <person name="Wang C."/>
        </authorList>
    </citation>
    <scope>NUCLEOTIDE SEQUENCE [LARGE SCALE GENOMIC DNA]</scope>
    <source>
        <strain evidence="2 3">CQMa 102</strain>
    </source>
</reference>
<accession>E9EHU8</accession>
<evidence type="ECO:0000313" key="2">
    <source>
        <dbReference type="EMBL" id="EFY84501.1"/>
    </source>
</evidence>
<dbReference type="Proteomes" id="UP000002499">
    <property type="component" value="Unassembled WGS sequence"/>
</dbReference>
<organism evidence="3">
    <name type="scientific">Metarhizium acridum (strain CQMa 102)</name>
    <dbReference type="NCBI Taxonomy" id="655827"/>
    <lineage>
        <taxon>Eukaryota</taxon>
        <taxon>Fungi</taxon>
        <taxon>Dikarya</taxon>
        <taxon>Ascomycota</taxon>
        <taxon>Pezizomycotina</taxon>
        <taxon>Sordariomycetes</taxon>
        <taxon>Hypocreomycetidae</taxon>
        <taxon>Hypocreales</taxon>
        <taxon>Clavicipitaceae</taxon>
        <taxon>Metarhizium</taxon>
    </lineage>
</organism>
<name>E9EHU8_METAQ</name>
<dbReference type="GeneID" id="19253757"/>
<evidence type="ECO:0000256" key="1">
    <source>
        <dbReference type="SAM" id="MobiDB-lite"/>
    </source>
</evidence>
<proteinExistence type="predicted"/>
<dbReference type="InParanoid" id="E9EHU8"/>
<dbReference type="KEGG" id="maw:19253757"/>
<evidence type="ECO:0000313" key="3">
    <source>
        <dbReference type="Proteomes" id="UP000002499"/>
    </source>
</evidence>
<sequence length="122" mass="14150">MADLDNQDRSYSIKLNWDEQYAQYTAEITGTHEDVRNITEQLAWMAATFRNSNDSTNATSKVYFSWTKKGSRIRAEIKPLPLDSSPETNPEKLVDSTDSPQYIFEYEDVSVYIQPKKENQED</sequence>
<gene>
    <name evidence="2" type="ORF">MAC_09446</name>
</gene>
<keyword evidence="3" id="KW-1185">Reference proteome</keyword>
<dbReference type="HOGENOM" id="CLU_2027255_0_0_1"/>
<dbReference type="EMBL" id="GL698621">
    <property type="protein sequence ID" value="EFY84501.1"/>
    <property type="molecule type" value="Genomic_DNA"/>
</dbReference>